<dbReference type="InterPro" id="IPR015338">
    <property type="entry name" value="GT64_dom"/>
</dbReference>
<dbReference type="EMBL" id="JALJOQ010000052">
    <property type="protein sequence ID" value="KAK9804142.1"/>
    <property type="molecule type" value="Genomic_DNA"/>
</dbReference>
<dbReference type="GO" id="GO:0016020">
    <property type="term" value="C:membrane"/>
    <property type="evidence" value="ECO:0007669"/>
    <property type="project" value="UniProtKB-SubCell"/>
</dbReference>
<comment type="similarity">
    <text evidence="2">Belongs to the glycosyltransferase 64 family.</text>
</comment>
<dbReference type="AlphaFoldDB" id="A0AAW1P555"/>
<comment type="subcellular location">
    <subcellularLocation>
        <location evidence="1">Membrane</location>
    </subcellularLocation>
</comment>
<name>A0AAW1P555_9CHLO</name>
<dbReference type="Gene3D" id="3.90.550.10">
    <property type="entry name" value="Spore Coat Polysaccharide Biosynthesis Protein SpsA, Chain A"/>
    <property type="match status" value="1"/>
</dbReference>
<evidence type="ECO:0000256" key="4">
    <source>
        <dbReference type="ARBA" id="ARBA00023136"/>
    </source>
</evidence>
<evidence type="ECO:0000259" key="6">
    <source>
        <dbReference type="Pfam" id="PF09258"/>
    </source>
</evidence>
<sequence length="243" mass="27300">MHKSLLPSLCDPQPVLSGADDQRLFALSTISHAARLRSLRSWIHHYSRCSHVKEILIVWTKGQAPLVESLGASKPVRLRIAPRNSLLQRFQPDSSITTPVILSLDDDIYMTCRDLQKGFAAFQASPAQLVGYHPRLVEGQPLLYRGEGYAKQARRFNVILTGAVFMEHAKLFSHIMAAELTPLRALVDELMNGEDLLMNFVVANLTRGSHLPYAEAIPVTWRIHARRLIHQGGRAYMAMSDVR</sequence>
<dbReference type="PANTHER" id="PTHR48261">
    <property type="entry name" value="ACETYLGLUCOSAMINYLTRANSFERASE"/>
    <property type="match status" value="1"/>
</dbReference>
<proteinExistence type="inferred from homology"/>
<dbReference type="Proteomes" id="UP001465755">
    <property type="component" value="Unassembled WGS sequence"/>
</dbReference>
<dbReference type="InterPro" id="IPR029044">
    <property type="entry name" value="Nucleotide-diphossugar_trans"/>
</dbReference>
<evidence type="ECO:0000313" key="7">
    <source>
        <dbReference type="EMBL" id="KAK9804142.1"/>
    </source>
</evidence>
<evidence type="ECO:0000256" key="2">
    <source>
        <dbReference type="ARBA" id="ARBA00008700"/>
    </source>
</evidence>
<gene>
    <name evidence="7" type="ORF">WJX73_004457</name>
</gene>
<keyword evidence="5" id="KW-1015">Disulfide bond</keyword>
<evidence type="ECO:0000256" key="1">
    <source>
        <dbReference type="ARBA" id="ARBA00004370"/>
    </source>
</evidence>
<dbReference type="PANTHER" id="PTHR48261:SF6">
    <property type="entry name" value="GLYCOSYLTRANSFERASE FAMILY PROTEIN"/>
    <property type="match status" value="1"/>
</dbReference>
<dbReference type="InterPro" id="IPR004263">
    <property type="entry name" value="Exostosin"/>
</dbReference>
<keyword evidence="4" id="KW-0472">Membrane</keyword>
<evidence type="ECO:0000256" key="5">
    <source>
        <dbReference type="ARBA" id="ARBA00023157"/>
    </source>
</evidence>
<organism evidence="7 8">
    <name type="scientific">Symbiochloris irregularis</name>
    <dbReference type="NCBI Taxonomy" id="706552"/>
    <lineage>
        <taxon>Eukaryota</taxon>
        <taxon>Viridiplantae</taxon>
        <taxon>Chlorophyta</taxon>
        <taxon>core chlorophytes</taxon>
        <taxon>Trebouxiophyceae</taxon>
        <taxon>Trebouxiales</taxon>
        <taxon>Trebouxiaceae</taxon>
        <taxon>Symbiochloris</taxon>
    </lineage>
</organism>
<dbReference type="GO" id="GO:0016757">
    <property type="term" value="F:glycosyltransferase activity"/>
    <property type="evidence" value="ECO:0007669"/>
    <property type="project" value="InterPro"/>
</dbReference>
<reference evidence="7 8" key="1">
    <citation type="journal article" date="2024" name="Nat. Commun.">
        <title>Phylogenomics reveals the evolutionary origins of lichenization in chlorophyte algae.</title>
        <authorList>
            <person name="Puginier C."/>
            <person name="Libourel C."/>
            <person name="Otte J."/>
            <person name="Skaloud P."/>
            <person name="Haon M."/>
            <person name="Grisel S."/>
            <person name="Petersen M."/>
            <person name="Berrin J.G."/>
            <person name="Delaux P.M."/>
            <person name="Dal Grande F."/>
            <person name="Keller J."/>
        </authorList>
    </citation>
    <scope>NUCLEOTIDE SEQUENCE [LARGE SCALE GENOMIC DNA]</scope>
    <source>
        <strain evidence="7 8">SAG 2036</strain>
    </source>
</reference>
<feature type="domain" description="Glycosyl transferase 64" evidence="6">
    <location>
        <begin position="31"/>
        <end position="209"/>
    </location>
</feature>
<dbReference type="Pfam" id="PF09258">
    <property type="entry name" value="Glyco_transf_64"/>
    <property type="match status" value="1"/>
</dbReference>
<comment type="caution">
    <text evidence="7">The sequence shown here is derived from an EMBL/GenBank/DDBJ whole genome shotgun (WGS) entry which is preliminary data.</text>
</comment>
<evidence type="ECO:0000256" key="3">
    <source>
        <dbReference type="ARBA" id="ARBA00022679"/>
    </source>
</evidence>
<keyword evidence="3" id="KW-0808">Transferase</keyword>
<protein>
    <recommendedName>
        <fullName evidence="6">Glycosyl transferase 64 domain-containing protein</fullName>
    </recommendedName>
</protein>
<keyword evidence="8" id="KW-1185">Reference proteome</keyword>
<accession>A0AAW1P555</accession>
<evidence type="ECO:0000313" key="8">
    <source>
        <dbReference type="Proteomes" id="UP001465755"/>
    </source>
</evidence>
<dbReference type="SUPFAM" id="SSF53448">
    <property type="entry name" value="Nucleotide-diphospho-sugar transferases"/>
    <property type="match status" value="1"/>
</dbReference>